<gene>
    <name evidence="1" type="ORF">K040078D81_08300</name>
</gene>
<evidence type="ECO:0000313" key="2">
    <source>
        <dbReference type="Proteomes" id="UP001600943"/>
    </source>
</evidence>
<keyword evidence="2" id="KW-1185">Reference proteome</keyword>
<organism evidence="1 2">
    <name type="scientific">Blautia hominis</name>
    <dbReference type="NCBI Taxonomy" id="2025493"/>
    <lineage>
        <taxon>Bacteria</taxon>
        <taxon>Bacillati</taxon>
        <taxon>Bacillota</taxon>
        <taxon>Clostridia</taxon>
        <taxon>Lachnospirales</taxon>
        <taxon>Lachnospiraceae</taxon>
        <taxon>Blautia</taxon>
    </lineage>
</organism>
<comment type="caution">
    <text evidence="1">The sequence shown here is derived from an EMBL/GenBank/DDBJ whole genome shotgun (WGS) entry which is preliminary data.</text>
</comment>
<accession>A0ABQ0B5K1</accession>
<protein>
    <submittedName>
        <fullName evidence="1">Uncharacterized protein</fullName>
    </submittedName>
</protein>
<proteinExistence type="predicted"/>
<dbReference type="EMBL" id="BAABYW010000001">
    <property type="protein sequence ID" value="GAA6406713.1"/>
    <property type="molecule type" value="Genomic_DNA"/>
</dbReference>
<evidence type="ECO:0000313" key="1">
    <source>
        <dbReference type="EMBL" id="GAA6406713.1"/>
    </source>
</evidence>
<name>A0ABQ0B5K1_9FIRM</name>
<dbReference type="Proteomes" id="UP001600943">
    <property type="component" value="Unassembled WGS sequence"/>
</dbReference>
<reference evidence="1 2" key="1">
    <citation type="submission" date="2024-04" db="EMBL/GenBank/DDBJ databases">
        <title>Defined microbial consortia suppress multidrug-resistant proinflammatory Enterobacteriaceae via ecological control.</title>
        <authorList>
            <person name="Furuichi M."/>
            <person name="Kawaguchi T."/>
            <person name="Pust M."/>
            <person name="Yasuma K."/>
            <person name="Plichta D."/>
            <person name="Hasegawa N."/>
            <person name="Ohya T."/>
            <person name="Bhattarai S."/>
            <person name="Sasajima S."/>
            <person name="Aoto Y."/>
            <person name="Tuganbaev T."/>
            <person name="Yaginuma M."/>
            <person name="Ueda M."/>
            <person name="Okahashi N."/>
            <person name="Amafuji K."/>
            <person name="Kiridooshi Y."/>
            <person name="Sugita K."/>
            <person name="Strazar M."/>
            <person name="Skelly A."/>
            <person name="Suda W."/>
            <person name="Hattori M."/>
            <person name="Nakamoto N."/>
            <person name="Caballero S."/>
            <person name="Norman J."/>
            <person name="Olle B."/>
            <person name="Tanoue T."/>
            <person name="Arita M."/>
            <person name="Bucci V."/>
            <person name="Atarashi K."/>
            <person name="Xavier R."/>
            <person name="Honda K."/>
        </authorList>
    </citation>
    <scope>NUCLEOTIDE SEQUENCE [LARGE SCALE GENOMIC DNA]</scope>
    <source>
        <strain evidence="2">k04-0078-D8-1</strain>
    </source>
</reference>
<dbReference type="RefSeq" id="WP_390403670.1">
    <property type="nucleotide sequence ID" value="NZ_BAABYW010000001.1"/>
</dbReference>
<sequence length="57" mass="6521">MKKESHTEYKTYTTENGVEINVPAGSGTDIEQQQSYQKFINVLSNIVTKYVAEEKNH</sequence>